<gene>
    <name evidence="3" type="primary">narJ</name>
    <name evidence="3" type="ORF">ACFPK1_16845</name>
</gene>
<evidence type="ECO:0000313" key="3">
    <source>
        <dbReference type="EMBL" id="MFC5139910.1"/>
    </source>
</evidence>
<dbReference type="RefSeq" id="WP_378022090.1">
    <property type="nucleotide sequence ID" value="NZ_JBHSKG010000008.1"/>
</dbReference>
<comment type="caution">
    <text evidence="3">The sequence shown here is derived from an EMBL/GenBank/DDBJ whole genome shotgun (WGS) entry which is preliminary data.</text>
</comment>
<keyword evidence="1" id="KW-0534">Nitrate assimilation</keyword>
<sequence length="202" mass="22054">MHQVASWCLSYPDAELTARLPLLRDALAERPRGPAVEALEPVVAHLLAGGPGTREREYVETFDLSRRHALHLSYWTDGDTRRRGEVLAGFVERYRRHGFRVDAGRELPDFLPLVLEYAALADPVDGAALLQEYRPSLELLRLALTDDASPYAGAVTAVCATLPGVSPPDRAAVHAMAAAGPPAETVGLDPYDPRLLPLEESR</sequence>
<accession>A0ABV9ZGQ3</accession>
<evidence type="ECO:0000256" key="2">
    <source>
        <dbReference type="SAM" id="MobiDB-lite"/>
    </source>
</evidence>
<dbReference type="PANTHER" id="PTHR43680">
    <property type="entry name" value="NITRATE REDUCTASE MOLYBDENUM COFACTOR ASSEMBLY CHAPERONE"/>
    <property type="match status" value="1"/>
</dbReference>
<keyword evidence="4" id="KW-1185">Reference proteome</keyword>
<dbReference type="PANTHER" id="PTHR43680:SF2">
    <property type="entry name" value="NITRATE REDUCTASE MOLYBDENUM COFACTOR ASSEMBLY CHAPERONE NARJ"/>
    <property type="match status" value="1"/>
</dbReference>
<reference evidence="4" key="1">
    <citation type="journal article" date="2019" name="Int. J. Syst. Evol. Microbiol.">
        <title>The Global Catalogue of Microorganisms (GCM) 10K type strain sequencing project: providing services to taxonomists for standard genome sequencing and annotation.</title>
        <authorList>
            <consortium name="The Broad Institute Genomics Platform"/>
            <consortium name="The Broad Institute Genome Sequencing Center for Infectious Disease"/>
            <person name="Wu L."/>
            <person name="Ma J."/>
        </authorList>
    </citation>
    <scope>NUCLEOTIDE SEQUENCE [LARGE SCALE GENOMIC DNA]</scope>
    <source>
        <strain evidence="4">XZYJ18</strain>
    </source>
</reference>
<name>A0ABV9ZGQ3_9PSEU</name>
<evidence type="ECO:0000256" key="1">
    <source>
        <dbReference type="ARBA" id="ARBA00023063"/>
    </source>
</evidence>
<dbReference type="InterPro" id="IPR020945">
    <property type="entry name" value="DMSO/NO3_reduct_chaperone"/>
</dbReference>
<evidence type="ECO:0000313" key="4">
    <source>
        <dbReference type="Proteomes" id="UP001596175"/>
    </source>
</evidence>
<dbReference type="EMBL" id="JBHSKG010000008">
    <property type="protein sequence ID" value="MFC5139910.1"/>
    <property type="molecule type" value="Genomic_DNA"/>
</dbReference>
<organism evidence="3 4">
    <name type="scientific">Actinomycetospora rhizophila</name>
    <dbReference type="NCBI Taxonomy" id="1416876"/>
    <lineage>
        <taxon>Bacteria</taxon>
        <taxon>Bacillati</taxon>
        <taxon>Actinomycetota</taxon>
        <taxon>Actinomycetes</taxon>
        <taxon>Pseudonocardiales</taxon>
        <taxon>Pseudonocardiaceae</taxon>
        <taxon>Actinomycetospora</taxon>
    </lineage>
</organism>
<dbReference type="Gene3D" id="1.10.3480.10">
    <property type="entry name" value="TorD-like"/>
    <property type="match status" value="1"/>
</dbReference>
<dbReference type="InterPro" id="IPR036411">
    <property type="entry name" value="TorD-like_sf"/>
</dbReference>
<feature type="region of interest" description="Disordered" evidence="2">
    <location>
        <begin position="183"/>
        <end position="202"/>
    </location>
</feature>
<dbReference type="NCBIfam" id="TIGR00684">
    <property type="entry name" value="narJ"/>
    <property type="match status" value="1"/>
</dbReference>
<protein>
    <submittedName>
        <fullName evidence="3">Nitrate reductase molybdenum cofactor assembly chaperone</fullName>
    </submittedName>
</protein>
<dbReference type="InterPro" id="IPR003765">
    <property type="entry name" value="NO3_reductase_chaperone_NarJ"/>
</dbReference>
<dbReference type="SUPFAM" id="SSF89155">
    <property type="entry name" value="TorD-like"/>
    <property type="match status" value="1"/>
</dbReference>
<dbReference type="Pfam" id="PF02613">
    <property type="entry name" value="Nitrate_red_del"/>
    <property type="match status" value="1"/>
</dbReference>
<proteinExistence type="predicted"/>
<dbReference type="Proteomes" id="UP001596175">
    <property type="component" value="Unassembled WGS sequence"/>
</dbReference>